<dbReference type="EMBL" id="JBHFQA010000006">
    <property type="protein sequence ID" value="KAL2097793.1"/>
    <property type="molecule type" value="Genomic_DNA"/>
</dbReference>
<protein>
    <recommendedName>
        <fullName evidence="6">DNA repair-scaffolding protein</fullName>
    </recommendedName>
</protein>
<feature type="region of interest" description="Disordered" evidence="1">
    <location>
        <begin position="55"/>
        <end position="131"/>
    </location>
</feature>
<evidence type="ECO:0000313" key="5">
    <source>
        <dbReference type="Proteomes" id="UP001591681"/>
    </source>
</evidence>
<dbReference type="InterPro" id="IPR053054">
    <property type="entry name" value="DNA_repair-scaffolding"/>
</dbReference>
<dbReference type="Proteomes" id="UP001591681">
    <property type="component" value="Unassembled WGS sequence"/>
</dbReference>
<dbReference type="AlphaFoldDB" id="A0ABD1KFE1"/>
<dbReference type="InterPro" id="IPR028032">
    <property type="entry name" value="DUF4503"/>
</dbReference>
<sequence length="935" mass="102537">MSISVRRKRNSRDLRCILFPEDSIDTIRNTSSTKVQVSSSHKSWQRCGDAFLDTPVQKKPKSVGPKHATARQSLLQTSTEKTKEETEEPVHIAWSSSESEHSDCEENNPPRTAVFQKQHQSRTKPSPNVSSHLQFLNSEADELPVIESDSDVHEEEDGNRFRGQEEKDPDDPVAISDFKSPEKTKTKEKSRETQMVPDVDISDYASDEEGDPAGETLLNVAETDPADATEGGRRSLSDWVRSAQALLQTPQKQDSCHFKTPDDSNKKRRKFESGGLAERLNRLQCRQRSAISFWRHQSTAATSTATGKPGVLALRILRVQEDCGLRVGLCQHLQEALHEGGRDLVEGQEGAAAGEGERKGLGENDHCLVLFSRETASQLALSLGDLVHVHPPWQTLVIEGERRPIILNAHFSQKVVSPGRQGCSTPGPWASSQVQRCPPYPLSHCWGQWLDQRVPVPAERGNGGSRQTGVCERVQPESTGVCDSLLEAVERLGSGSALGPCLEVVIQRVYCLPAPQPSAVGLRRSPYLRSPRSTSHVSTGRLCVLVQDVWGMFSEVQLQALGSEEQLGWLSQQWEGRACLLQRVKVLQRVTRHRCTALFSLIDSLWPPSLPLRAHADSLGCEEGRTTAAAPSFCYCLSGSEASVVVNQEEPLSPLYQPPVMQSLREILQGGKEGSRCSFTASVVFRGFQASQGDTESWLLFVTDTSLQGEGGPSQSCLPRTLPVCLSPSVMLQRSVQQAIASSSSPASASCHLTFRDVLLQRGCIVCLEQSTVRFAEPSTESLPTDLLPQPILLDQLGPDTAPNTLCTLSGVIVGVDEDTAYSWPVCSLCESDRLDRALVKQQGFVCTACGTEVVKPIIRMQLEVFLNCLSLNDCTIKIKLQQKTIHSVLSSEGSDPELHEVESILGKEVGPLNAYVQVITRTSGLWAGLEEVNL</sequence>
<feature type="compositionally biased region" description="Basic and acidic residues" evidence="1">
    <location>
        <begin position="179"/>
        <end position="192"/>
    </location>
</feature>
<evidence type="ECO:0000313" key="4">
    <source>
        <dbReference type="EMBL" id="KAL2097793.1"/>
    </source>
</evidence>
<feature type="compositionally biased region" description="Polar residues" evidence="1">
    <location>
        <begin position="115"/>
        <end position="131"/>
    </location>
</feature>
<proteinExistence type="predicted"/>
<feature type="domain" description="DUF4502" evidence="2">
    <location>
        <begin position="6"/>
        <end position="396"/>
    </location>
</feature>
<dbReference type="InterPro" id="IPR028026">
    <property type="entry name" value="DUF4502"/>
</dbReference>
<name>A0ABD1KFE1_9TELE</name>
<evidence type="ECO:0000259" key="2">
    <source>
        <dbReference type="Pfam" id="PF14950"/>
    </source>
</evidence>
<gene>
    <name evidence="4" type="ORF">ACEWY4_007000</name>
</gene>
<evidence type="ECO:0008006" key="6">
    <source>
        <dbReference type="Google" id="ProtNLM"/>
    </source>
</evidence>
<feature type="compositionally biased region" description="Basic and acidic residues" evidence="1">
    <location>
        <begin position="80"/>
        <end position="90"/>
    </location>
</feature>
<feature type="compositionally biased region" description="Basic and acidic residues" evidence="1">
    <location>
        <begin position="254"/>
        <end position="265"/>
    </location>
</feature>
<feature type="region of interest" description="Disordered" evidence="1">
    <location>
        <begin position="250"/>
        <end position="273"/>
    </location>
</feature>
<dbReference type="Pfam" id="PF14950">
    <property type="entry name" value="DUF4502"/>
    <property type="match status" value="1"/>
</dbReference>
<evidence type="ECO:0000259" key="3">
    <source>
        <dbReference type="Pfam" id="PF14951"/>
    </source>
</evidence>
<comment type="caution">
    <text evidence="4">The sequence shown here is derived from an EMBL/GenBank/DDBJ whole genome shotgun (WGS) entry which is preliminary data.</text>
</comment>
<feature type="domain" description="DUF4503" evidence="3">
    <location>
        <begin position="547"/>
        <end position="935"/>
    </location>
</feature>
<dbReference type="PANTHER" id="PTHR34347">
    <property type="entry name" value="DNA REPAIR-SCAFFOLDING PROTEIN SPIDR"/>
    <property type="match status" value="1"/>
</dbReference>
<feature type="compositionally biased region" description="Acidic residues" evidence="1">
    <location>
        <begin position="147"/>
        <end position="157"/>
    </location>
</feature>
<feature type="region of interest" description="Disordered" evidence="1">
    <location>
        <begin position="147"/>
        <end position="213"/>
    </location>
</feature>
<evidence type="ECO:0000256" key="1">
    <source>
        <dbReference type="SAM" id="MobiDB-lite"/>
    </source>
</evidence>
<reference evidence="4 5" key="1">
    <citation type="submission" date="2024-09" db="EMBL/GenBank/DDBJ databases">
        <title>A chromosome-level genome assembly of Gray's grenadier anchovy, Coilia grayii.</title>
        <authorList>
            <person name="Fu Z."/>
        </authorList>
    </citation>
    <scope>NUCLEOTIDE SEQUENCE [LARGE SCALE GENOMIC DNA]</scope>
    <source>
        <strain evidence="4">G4</strain>
        <tissue evidence="4">Muscle</tissue>
    </source>
</reference>
<accession>A0ABD1KFE1</accession>
<keyword evidence="5" id="KW-1185">Reference proteome</keyword>
<organism evidence="4 5">
    <name type="scientific">Coilia grayii</name>
    <name type="common">Gray's grenadier anchovy</name>
    <dbReference type="NCBI Taxonomy" id="363190"/>
    <lineage>
        <taxon>Eukaryota</taxon>
        <taxon>Metazoa</taxon>
        <taxon>Chordata</taxon>
        <taxon>Craniata</taxon>
        <taxon>Vertebrata</taxon>
        <taxon>Euteleostomi</taxon>
        <taxon>Actinopterygii</taxon>
        <taxon>Neopterygii</taxon>
        <taxon>Teleostei</taxon>
        <taxon>Clupei</taxon>
        <taxon>Clupeiformes</taxon>
        <taxon>Clupeoidei</taxon>
        <taxon>Engraulidae</taxon>
        <taxon>Coilinae</taxon>
        <taxon>Coilia</taxon>
    </lineage>
</organism>
<dbReference type="Pfam" id="PF14951">
    <property type="entry name" value="DUF4503"/>
    <property type="match status" value="1"/>
</dbReference>
<dbReference type="PANTHER" id="PTHR34347:SF1">
    <property type="entry name" value="DNA REPAIR-SCAFFOLDING PROTEIN"/>
    <property type="match status" value="1"/>
</dbReference>